<sequence>MLIVFAGRPGVGKTTLAKYLAVKLQTVYLRVDTIEQALIDSGDIAKENMGGAGYFVAYAIAKENLKMRQTVIADSVNPITLTRTAWDQVAKDSKVPIFNIEVICSDQAEHRNRVETRQVDIENLQLPSWQSVLDREYEHFNDVDLQIDTAHYTVEQAVDLIMSSISKIK</sequence>
<accession>A0AAW8JM07</accession>
<dbReference type="AlphaFoldDB" id="A0AAW8JM07"/>
<evidence type="ECO:0000313" key="1">
    <source>
        <dbReference type="EMBL" id="MDQ9071224.1"/>
    </source>
</evidence>
<reference evidence="1" key="1">
    <citation type="submission" date="2023-08" db="EMBL/GenBank/DDBJ databases">
        <title>Emergence of clinically-relevant ST2 carbapenem-resistant Acinetobacter baumannii strains in hospital sewages in Zhejiang, East of China.</title>
        <authorList>
            <person name="Kaichao C."/>
            <person name="Zhang R."/>
        </authorList>
    </citation>
    <scope>NUCLEOTIDE SEQUENCE</scope>
    <source>
        <strain evidence="1">M-SY-60</strain>
    </source>
</reference>
<dbReference type="Gene3D" id="3.40.50.300">
    <property type="entry name" value="P-loop containing nucleotide triphosphate hydrolases"/>
    <property type="match status" value="1"/>
</dbReference>
<dbReference type="Proteomes" id="UP001243195">
    <property type="component" value="Unassembled WGS sequence"/>
</dbReference>
<evidence type="ECO:0000313" key="2">
    <source>
        <dbReference type="Proteomes" id="UP001243195"/>
    </source>
</evidence>
<dbReference type="EMBL" id="JAVIDA010000007">
    <property type="protein sequence ID" value="MDQ9071224.1"/>
    <property type="molecule type" value="Genomic_DNA"/>
</dbReference>
<gene>
    <name evidence="1" type="ORF">RFH51_07120</name>
</gene>
<name>A0AAW8JM07_9GAMM</name>
<dbReference type="PANTHER" id="PTHR37807">
    <property type="entry name" value="OS07G0160300 PROTEIN"/>
    <property type="match status" value="1"/>
</dbReference>
<protein>
    <submittedName>
        <fullName evidence="1">AAA family ATPase</fullName>
    </submittedName>
</protein>
<dbReference type="SUPFAM" id="SSF52540">
    <property type="entry name" value="P-loop containing nucleoside triphosphate hydrolases"/>
    <property type="match status" value="1"/>
</dbReference>
<dbReference type="PANTHER" id="PTHR37807:SF3">
    <property type="entry name" value="OS07G0160300 PROTEIN"/>
    <property type="match status" value="1"/>
</dbReference>
<dbReference type="Pfam" id="PF13671">
    <property type="entry name" value="AAA_33"/>
    <property type="match status" value="1"/>
</dbReference>
<organism evidence="1 2">
    <name type="scientific">Acinetobacter gerneri</name>
    <dbReference type="NCBI Taxonomy" id="202952"/>
    <lineage>
        <taxon>Bacteria</taxon>
        <taxon>Pseudomonadati</taxon>
        <taxon>Pseudomonadota</taxon>
        <taxon>Gammaproteobacteria</taxon>
        <taxon>Moraxellales</taxon>
        <taxon>Moraxellaceae</taxon>
        <taxon>Acinetobacter</taxon>
    </lineage>
</organism>
<dbReference type="InterPro" id="IPR027417">
    <property type="entry name" value="P-loop_NTPase"/>
</dbReference>
<dbReference type="RefSeq" id="WP_308955633.1">
    <property type="nucleotide sequence ID" value="NZ_JAVICY010000006.1"/>
</dbReference>
<comment type="caution">
    <text evidence="1">The sequence shown here is derived from an EMBL/GenBank/DDBJ whole genome shotgun (WGS) entry which is preliminary data.</text>
</comment>
<proteinExistence type="predicted"/>